<dbReference type="EMBL" id="SJDL01000018">
    <property type="protein sequence ID" value="TBW54877.1"/>
    <property type="molecule type" value="Genomic_DNA"/>
</dbReference>
<evidence type="ECO:0000313" key="1">
    <source>
        <dbReference type="EMBL" id="TBW54877.1"/>
    </source>
</evidence>
<gene>
    <name evidence="1" type="ORF">EZI54_12570</name>
</gene>
<keyword evidence="2" id="KW-1185">Reference proteome</keyword>
<protein>
    <submittedName>
        <fullName evidence="1">Uncharacterized protein</fullName>
    </submittedName>
</protein>
<proteinExistence type="predicted"/>
<reference evidence="1 2" key="1">
    <citation type="submission" date="2019-02" db="EMBL/GenBank/DDBJ databases">
        <title>Marinobacter halodurans sp. nov., a marine bacterium isolated from sea tidal flat.</title>
        <authorList>
            <person name="Yoo Y."/>
            <person name="Lee D.W."/>
            <person name="Kim B.S."/>
            <person name="Kim J.-J."/>
        </authorList>
    </citation>
    <scope>NUCLEOTIDE SEQUENCE [LARGE SCALE GENOMIC DNA]</scope>
    <source>
        <strain evidence="1 2">YJ-S3-2</strain>
    </source>
</reference>
<accession>A0ABY1ZLU6</accession>
<dbReference type="Proteomes" id="UP000313645">
    <property type="component" value="Unassembled WGS sequence"/>
</dbReference>
<comment type="caution">
    <text evidence="1">The sequence shown here is derived from an EMBL/GenBank/DDBJ whole genome shotgun (WGS) entry which is preliminary data.</text>
</comment>
<dbReference type="RefSeq" id="WP_131482236.1">
    <property type="nucleotide sequence ID" value="NZ_SJDL01000018.1"/>
</dbReference>
<organism evidence="1 2">
    <name type="scientific">Marinobacter halodurans</name>
    <dbReference type="NCBI Taxonomy" id="2528979"/>
    <lineage>
        <taxon>Bacteria</taxon>
        <taxon>Pseudomonadati</taxon>
        <taxon>Pseudomonadota</taxon>
        <taxon>Gammaproteobacteria</taxon>
        <taxon>Pseudomonadales</taxon>
        <taxon>Marinobacteraceae</taxon>
        <taxon>Marinobacter</taxon>
    </lineage>
</organism>
<name>A0ABY1ZLU6_9GAMM</name>
<evidence type="ECO:0000313" key="2">
    <source>
        <dbReference type="Proteomes" id="UP000313645"/>
    </source>
</evidence>
<sequence>MRTIEPENPTRRNDSRLNRLYYLKQQQLQRSGGRSNSLLYRVLAAEADAISSALGKETTDNE</sequence>